<organism evidence="1 2">
    <name type="scientific">Paraburkholderia atlantica</name>
    <dbReference type="NCBI Taxonomy" id="2654982"/>
    <lineage>
        <taxon>Bacteria</taxon>
        <taxon>Pseudomonadati</taxon>
        <taxon>Pseudomonadota</taxon>
        <taxon>Betaproteobacteria</taxon>
        <taxon>Burkholderiales</taxon>
        <taxon>Burkholderiaceae</taxon>
        <taxon>Paraburkholderia</taxon>
    </lineage>
</organism>
<sequence>MAKIESYNAKPTPLIFEDQESEKQIAALLEFGGWNPDKQALTPIRVGALAAKPGTPTLTWVFDSLSASAEAGILDSENWLNQVFASGDDLQVFIELLQESGDIWWVNDRHFWALECLGFDESSTATHVGVADALAQLAEDA</sequence>
<dbReference type="AlphaFoldDB" id="A0A7W8QD77"/>
<accession>A0A7W8QD77</accession>
<evidence type="ECO:0000313" key="2">
    <source>
        <dbReference type="Proteomes" id="UP000592780"/>
    </source>
</evidence>
<gene>
    <name evidence="1" type="ORF">HDG40_005670</name>
</gene>
<name>A0A7W8QD77_PARAM</name>
<dbReference type="RefSeq" id="WP_184132141.1">
    <property type="nucleotide sequence ID" value="NZ_JACHDD010000009.1"/>
</dbReference>
<evidence type="ECO:0000313" key="1">
    <source>
        <dbReference type="EMBL" id="MBB5427491.1"/>
    </source>
</evidence>
<dbReference type="Proteomes" id="UP000592780">
    <property type="component" value="Unassembled WGS sequence"/>
</dbReference>
<dbReference type="EMBL" id="JACHDD010000009">
    <property type="protein sequence ID" value="MBB5427491.1"/>
    <property type="molecule type" value="Genomic_DNA"/>
</dbReference>
<proteinExistence type="predicted"/>
<keyword evidence="2" id="KW-1185">Reference proteome</keyword>
<comment type="caution">
    <text evidence="1">The sequence shown here is derived from an EMBL/GenBank/DDBJ whole genome shotgun (WGS) entry which is preliminary data.</text>
</comment>
<protein>
    <submittedName>
        <fullName evidence="1">Uncharacterized protein</fullName>
    </submittedName>
</protein>
<reference evidence="1 2" key="1">
    <citation type="submission" date="2020-08" db="EMBL/GenBank/DDBJ databases">
        <title>Genomic Encyclopedia of Type Strains, Phase IV (KMG-V): Genome sequencing to study the core and pangenomes of soil and plant-associated prokaryotes.</title>
        <authorList>
            <person name="Whitman W."/>
        </authorList>
    </citation>
    <scope>NUCLEOTIDE SEQUENCE [LARGE SCALE GENOMIC DNA]</scope>
    <source>
        <strain evidence="1 2">JPY158</strain>
    </source>
</reference>